<accession>A0A2U1PZY2</accession>
<comment type="caution">
    <text evidence="3">The sequence shown here is derived from an EMBL/GenBank/DDBJ whole genome shotgun (WGS) entry which is preliminary data.</text>
</comment>
<protein>
    <submittedName>
        <fullName evidence="3">Ribosomal protein S4, conserved site-containing protein</fullName>
    </submittedName>
</protein>
<evidence type="ECO:0000313" key="4">
    <source>
        <dbReference type="Proteomes" id="UP000245207"/>
    </source>
</evidence>
<comment type="similarity">
    <text evidence="1">Belongs to the universal ribosomal protein uS4 family.</text>
</comment>
<dbReference type="EMBL" id="PKPP01000556">
    <property type="protein sequence ID" value="PWA91306.1"/>
    <property type="molecule type" value="Genomic_DNA"/>
</dbReference>
<dbReference type="AlphaFoldDB" id="A0A2U1PZY2"/>
<proteinExistence type="inferred from homology"/>
<keyword evidence="2" id="KW-0687">Ribonucleoprotein</keyword>
<dbReference type="STRING" id="35608.A0A2U1PZY2"/>
<name>A0A2U1PZY2_ARTAN</name>
<dbReference type="GO" id="GO:0042274">
    <property type="term" value="P:ribosomal small subunit biogenesis"/>
    <property type="evidence" value="ECO:0007669"/>
    <property type="project" value="TreeGrafter"/>
</dbReference>
<organism evidence="3 4">
    <name type="scientific">Artemisia annua</name>
    <name type="common">Sweet wormwood</name>
    <dbReference type="NCBI Taxonomy" id="35608"/>
    <lineage>
        <taxon>Eukaryota</taxon>
        <taxon>Viridiplantae</taxon>
        <taxon>Streptophyta</taxon>
        <taxon>Embryophyta</taxon>
        <taxon>Tracheophyta</taxon>
        <taxon>Spermatophyta</taxon>
        <taxon>Magnoliopsida</taxon>
        <taxon>eudicotyledons</taxon>
        <taxon>Gunneridae</taxon>
        <taxon>Pentapetalae</taxon>
        <taxon>asterids</taxon>
        <taxon>campanulids</taxon>
        <taxon>Asterales</taxon>
        <taxon>Asteraceae</taxon>
        <taxon>Asteroideae</taxon>
        <taxon>Anthemideae</taxon>
        <taxon>Artemisiinae</taxon>
        <taxon>Artemisia</taxon>
    </lineage>
</organism>
<dbReference type="PANTHER" id="PTHR11831:SF47">
    <property type="entry name" value="SMALL RIBOSOMAL SUBUNIT PROTEIN US4Y"/>
    <property type="match status" value="1"/>
</dbReference>
<keyword evidence="4" id="KW-1185">Reference proteome</keyword>
<dbReference type="GO" id="GO:0003735">
    <property type="term" value="F:structural constituent of ribosome"/>
    <property type="evidence" value="ECO:0007669"/>
    <property type="project" value="TreeGrafter"/>
</dbReference>
<dbReference type="GO" id="GO:0019843">
    <property type="term" value="F:rRNA binding"/>
    <property type="evidence" value="ECO:0007669"/>
    <property type="project" value="InterPro"/>
</dbReference>
<sequence length="184" mass="21879">MLLTLEQDPRRVFEGEALMRKMNMYWWLLDEIHNKLDYVLALTVENFLERRKPSCSKFPREASGYHPAVMLDNYCARLILMQLFDPNWTSGTNIDVEWFAKGVYALCCIRNAARMLLTLEQKDPRRIFEGEALMRKMNMYWLLDEIHNKLDYVLALTVENFLERRKPSCLKFVWPSPSIMLECS</sequence>
<dbReference type="PANTHER" id="PTHR11831">
    <property type="entry name" value="30S 40S RIBOSOMAL PROTEIN"/>
    <property type="match status" value="1"/>
</dbReference>
<evidence type="ECO:0000256" key="2">
    <source>
        <dbReference type="ARBA" id="ARBA00023274"/>
    </source>
</evidence>
<dbReference type="InterPro" id="IPR022801">
    <property type="entry name" value="Ribosomal_uS4"/>
</dbReference>
<reference evidence="3 4" key="1">
    <citation type="journal article" date="2018" name="Mol. Plant">
        <title>The genome of Artemisia annua provides insight into the evolution of Asteraceae family and artemisinin biosynthesis.</title>
        <authorList>
            <person name="Shen Q."/>
            <person name="Zhang L."/>
            <person name="Liao Z."/>
            <person name="Wang S."/>
            <person name="Yan T."/>
            <person name="Shi P."/>
            <person name="Liu M."/>
            <person name="Fu X."/>
            <person name="Pan Q."/>
            <person name="Wang Y."/>
            <person name="Lv Z."/>
            <person name="Lu X."/>
            <person name="Zhang F."/>
            <person name="Jiang W."/>
            <person name="Ma Y."/>
            <person name="Chen M."/>
            <person name="Hao X."/>
            <person name="Li L."/>
            <person name="Tang Y."/>
            <person name="Lv G."/>
            <person name="Zhou Y."/>
            <person name="Sun X."/>
            <person name="Brodelius P.E."/>
            <person name="Rose J.K.C."/>
            <person name="Tang K."/>
        </authorList>
    </citation>
    <scope>NUCLEOTIDE SEQUENCE [LARGE SCALE GENOMIC DNA]</scope>
    <source>
        <strain evidence="4">cv. Huhao1</strain>
        <tissue evidence="3">Leaf</tissue>
    </source>
</reference>
<keyword evidence="3" id="KW-0689">Ribosomal protein</keyword>
<dbReference type="GO" id="GO:0022627">
    <property type="term" value="C:cytosolic small ribosomal subunit"/>
    <property type="evidence" value="ECO:0007669"/>
    <property type="project" value="TreeGrafter"/>
</dbReference>
<gene>
    <name evidence="3" type="ORF">CTI12_AA091730</name>
</gene>
<evidence type="ECO:0000256" key="1">
    <source>
        <dbReference type="ARBA" id="ARBA00007465"/>
    </source>
</evidence>
<dbReference type="OrthoDB" id="1697570at2759"/>
<evidence type="ECO:0000313" key="3">
    <source>
        <dbReference type="EMBL" id="PWA91306.1"/>
    </source>
</evidence>
<dbReference type="Proteomes" id="UP000245207">
    <property type="component" value="Unassembled WGS sequence"/>
</dbReference>